<sequence length="183" mass="20295">MLAGVEDIITAIGPRLRHFRRQRNRTLDELSNATGISISTLSRLESGQRKATLELLLPLARAHRVSLDELVGTAPLRPITRGDRTVVPLTRQPGRLQSLKMIFDAAQCEPAPRTHPGHEWFCVLSGTGRLVLGEHDVVLKAGEVAEFDTRIPHWFGSTGEGPVEILSLFGKQGERIRVRAKTR</sequence>
<dbReference type="SMART" id="SM00530">
    <property type="entry name" value="HTH_XRE"/>
    <property type="match status" value="1"/>
</dbReference>
<dbReference type="SUPFAM" id="SSF47413">
    <property type="entry name" value="lambda repressor-like DNA-binding domains"/>
    <property type="match status" value="1"/>
</dbReference>
<proteinExistence type="predicted"/>
<dbReference type="Gene3D" id="1.10.260.40">
    <property type="entry name" value="lambda repressor-like DNA-binding domains"/>
    <property type="match status" value="1"/>
</dbReference>
<dbReference type="InterPro" id="IPR014710">
    <property type="entry name" value="RmlC-like_jellyroll"/>
</dbReference>
<dbReference type="OrthoDB" id="513181at2"/>
<gene>
    <name evidence="3" type="ORF">ATK30_4965</name>
</gene>
<evidence type="ECO:0000313" key="3">
    <source>
        <dbReference type="EMBL" id="PKV94094.1"/>
    </source>
</evidence>
<keyword evidence="4" id="KW-1185">Reference proteome</keyword>
<dbReference type="Gene3D" id="2.60.120.10">
    <property type="entry name" value="Jelly Rolls"/>
    <property type="match status" value="1"/>
</dbReference>
<dbReference type="GO" id="GO:0003700">
    <property type="term" value="F:DNA-binding transcription factor activity"/>
    <property type="evidence" value="ECO:0007669"/>
    <property type="project" value="TreeGrafter"/>
</dbReference>
<reference evidence="3 4" key="1">
    <citation type="submission" date="2017-12" db="EMBL/GenBank/DDBJ databases">
        <title>Sequencing the genomes of 1000 Actinobacteria strains.</title>
        <authorList>
            <person name="Klenk H.-P."/>
        </authorList>
    </citation>
    <scope>NUCLEOTIDE SEQUENCE [LARGE SCALE GENOMIC DNA]</scope>
    <source>
        <strain evidence="3 4">DSM 45165</strain>
    </source>
</reference>
<dbReference type="PROSITE" id="PS50943">
    <property type="entry name" value="HTH_CROC1"/>
    <property type="match status" value="1"/>
</dbReference>
<organism evidence="3 4">
    <name type="scientific">Amycolatopsis echigonensis</name>
    <dbReference type="NCBI Taxonomy" id="2576905"/>
    <lineage>
        <taxon>Bacteria</taxon>
        <taxon>Bacillati</taxon>
        <taxon>Actinomycetota</taxon>
        <taxon>Actinomycetes</taxon>
        <taxon>Pseudonocardiales</taxon>
        <taxon>Pseudonocardiaceae</taxon>
        <taxon>Amycolatopsis</taxon>
    </lineage>
</organism>
<comment type="caution">
    <text evidence="3">The sequence shown here is derived from an EMBL/GenBank/DDBJ whole genome shotgun (WGS) entry which is preliminary data.</text>
</comment>
<evidence type="ECO:0000259" key="2">
    <source>
        <dbReference type="PROSITE" id="PS50943"/>
    </source>
</evidence>
<dbReference type="Proteomes" id="UP000233750">
    <property type="component" value="Unassembled WGS sequence"/>
</dbReference>
<name>A0A2N3WJP4_9PSEU</name>
<dbReference type="GO" id="GO:0005829">
    <property type="term" value="C:cytosol"/>
    <property type="evidence" value="ECO:0007669"/>
    <property type="project" value="TreeGrafter"/>
</dbReference>
<keyword evidence="1" id="KW-0238">DNA-binding</keyword>
<dbReference type="InterPro" id="IPR013096">
    <property type="entry name" value="Cupin_2"/>
</dbReference>
<dbReference type="CDD" id="cd02209">
    <property type="entry name" value="cupin_XRE_C"/>
    <property type="match status" value="1"/>
</dbReference>
<dbReference type="RefSeq" id="WP_101437576.1">
    <property type="nucleotide sequence ID" value="NZ_PJMY01000003.1"/>
</dbReference>
<dbReference type="InterPro" id="IPR050807">
    <property type="entry name" value="TransReg_Diox_bact_type"/>
</dbReference>
<dbReference type="GO" id="GO:0003677">
    <property type="term" value="F:DNA binding"/>
    <property type="evidence" value="ECO:0007669"/>
    <property type="project" value="UniProtKB-KW"/>
</dbReference>
<dbReference type="Pfam" id="PF07883">
    <property type="entry name" value="Cupin_2"/>
    <property type="match status" value="1"/>
</dbReference>
<evidence type="ECO:0000313" key="4">
    <source>
        <dbReference type="Proteomes" id="UP000233750"/>
    </source>
</evidence>
<dbReference type="InterPro" id="IPR010982">
    <property type="entry name" value="Lambda_DNA-bd_dom_sf"/>
</dbReference>
<evidence type="ECO:0000256" key="1">
    <source>
        <dbReference type="ARBA" id="ARBA00023125"/>
    </source>
</evidence>
<dbReference type="InterPro" id="IPR011051">
    <property type="entry name" value="RmlC_Cupin_sf"/>
</dbReference>
<dbReference type="Pfam" id="PF01381">
    <property type="entry name" value="HTH_3"/>
    <property type="match status" value="1"/>
</dbReference>
<protein>
    <submittedName>
        <fullName evidence="3">XRE family transcriptional regulator</fullName>
    </submittedName>
</protein>
<feature type="domain" description="HTH cro/C1-type" evidence="2">
    <location>
        <begin position="16"/>
        <end position="70"/>
    </location>
</feature>
<dbReference type="PANTHER" id="PTHR46797:SF1">
    <property type="entry name" value="METHYLPHOSPHONATE SYNTHASE"/>
    <property type="match status" value="1"/>
</dbReference>
<accession>A0A2N3WJP4</accession>
<dbReference type="EMBL" id="PJMY01000003">
    <property type="protein sequence ID" value="PKV94094.1"/>
    <property type="molecule type" value="Genomic_DNA"/>
</dbReference>
<dbReference type="SUPFAM" id="SSF51182">
    <property type="entry name" value="RmlC-like cupins"/>
    <property type="match status" value="1"/>
</dbReference>
<dbReference type="InterPro" id="IPR001387">
    <property type="entry name" value="Cro/C1-type_HTH"/>
</dbReference>
<dbReference type="PANTHER" id="PTHR46797">
    <property type="entry name" value="HTH-TYPE TRANSCRIPTIONAL REGULATOR"/>
    <property type="match status" value="1"/>
</dbReference>
<dbReference type="CDD" id="cd00093">
    <property type="entry name" value="HTH_XRE"/>
    <property type="match status" value="1"/>
</dbReference>
<dbReference type="AlphaFoldDB" id="A0A2N3WJP4"/>